<protein>
    <submittedName>
        <fullName evidence="4">Uncharacterized protein LOC111130806</fullName>
    </submittedName>
</protein>
<keyword evidence="3" id="KW-1185">Reference proteome</keyword>
<dbReference type="OrthoDB" id="6127772at2759"/>
<dbReference type="RefSeq" id="XP_022333760.1">
    <property type="nucleotide sequence ID" value="XM_022478052.1"/>
</dbReference>
<organism evidence="3 4">
    <name type="scientific">Crassostrea virginica</name>
    <name type="common">Eastern oyster</name>
    <dbReference type="NCBI Taxonomy" id="6565"/>
    <lineage>
        <taxon>Eukaryota</taxon>
        <taxon>Metazoa</taxon>
        <taxon>Spiralia</taxon>
        <taxon>Lophotrochozoa</taxon>
        <taxon>Mollusca</taxon>
        <taxon>Bivalvia</taxon>
        <taxon>Autobranchia</taxon>
        <taxon>Pteriomorphia</taxon>
        <taxon>Ostreida</taxon>
        <taxon>Ostreoidea</taxon>
        <taxon>Ostreidae</taxon>
        <taxon>Crassostrea</taxon>
    </lineage>
</organism>
<evidence type="ECO:0000313" key="3">
    <source>
        <dbReference type="Proteomes" id="UP000694844"/>
    </source>
</evidence>
<dbReference type="GeneID" id="111130806"/>
<dbReference type="Proteomes" id="UP000694844">
    <property type="component" value="Chromosome 4"/>
</dbReference>
<proteinExistence type="predicted"/>
<evidence type="ECO:0000256" key="2">
    <source>
        <dbReference type="SAM" id="SignalP"/>
    </source>
</evidence>
<accession>A0A8B8E0K4</accession>
<feature type="region of interest" description="Disordered" evidence="1">
    <location>
        <begin position="88"/>
        <end position="184"/>
    </location>
</feature>
<feature type="signal peptide" evidence="2">
    <location>
        <begin position="1"/>
        <end position="25"/>
    </location>
</feature>
<sequence length="184" mass="20433">MKQQASMMFLVYFAIICISFDETEAVASCLRTQPNCNCTFAQESAFDTRSEILAASIGAMSPLLLTGIGFAIWKYIQSKSQAIPFERAPSEFSDDYQEQPRRASKGRVSPQGEYNYARRGSTPLSITDAENDYFVSDSPNPDTPMSELNQEDRWNSPSRAPPPSNTGRSMVAPAKSEALNGWMF</sequence>
<dbReference type="KEGG" id="cvn:111130806"/>
<keyword evidence="2" id="KW-0732">Signal</keyword>
<name>A0A8B8E0K4_CRAVI</name>
<gene>
    <name evidence="4" type="primary">LOC111130806</name>
</gene>
<feature type="chain" id="PRO_5034303775" evidence="2">
    <location>
        <begin position="26"/>
        <end position="184"/>
    </location>
</feature>
<evidence type="ECO:0000313" key="4">
    <source>
        <dbReference type="RefSeq" id="XP_022333760.1"/>
    </source>
</evidence>
<dbReference type="AlphaFoldDB" id="A0A8B8E0K4"/>
<evidence type="ECO:0000256" key="1">
    <source>
        <dbReference type="SAM" id="MobiDB-lite"/>
    </source>
</evidence>
<reference evidence="4" key="1">
    <citation type="submission" date="2025-08" db="UniProtKB">
        <authorList>
            <consortium name="RefSeq"/>
        </authorList>
    </citation>
    <scope>IDENTIFICATION</scope>
    <source>
        <tissue evidence="4">Whole sample</tissue>
    </source>
</reference>